<evidence type="ECO:0000256" key="1">
    <source>
        <dbReference type="ARBA" id="ARBA00002149"/>
    </source>
</evidence>
<dbReference type="InterPro" id="IPR038765">
    <property type="entry name" value="Papain-like_cys_pep_sf"/>
</dbReference>
<dbReference type="PROSITE" id="PS50235">
    <property type="entry name" value="USP_3"/>
    <property type="match status" value="1"/>
</dbReference>
<dbReference type="InterPro" id="IPR001394">
    <property type="entry name" value="Peptidase_C19_UCH"/>
</dbReference>
<dbReference type="Gene3D" id="3.90.70.10">
    <property type="entry name" value="Cysteine proteinases"/>
    <property type="match status" value="1"/>
</dbReference>
<dbReference type="SUPFAM" id="SSF55961">
    <property type="entry name" value="Bet v1-like"/>
    <property type="match status" value="1"/>
</dbReference>
<dbReference type="EMBL" id="JAPEVB010000006">
    <property type="protein sequence ID" value="KAJ4386449.1"/>
    <property type="molecule type" value="Genomic_DNA"/>
</dbReference>
<comment type="similarity">
    <text evidence="3">Belongs to the choline monooxygenase family.</text>
</comment>
<evidence type="ECO:0000256" key="6">
    <source>
        <dbReference type="ARBA" id="ARBA00049097"/>
    </source>
</evidence>
<dbReference type="PANTHER" id="PTHR43756:SF3">
    <property type="entry name" value="CHOLINE MONOOXYGENASE, CHLOROPLASTIC"/>
    <property type="match status" value="1"/>
</dbReference>
<evidence type="ECO:0000313" key="9">
    <source>
        <dbReference type="EMBL" id="KAJ4386449.1"/>
    </source>
</evidence>
<dbReference type="AlphaFoldDB" id="A0A9W8YJG2"/>
<dbReference type="GO" id="GO:0004843">
    <property type="term" value="F:cysteine-type deubiquitinase activity"/>
    <property type="evidence" value="ECO:0007669"/>
    <property type="project" value="InterPro"/>
</dbReference>
<dbReference type="GO" id="GO:0019133">
    <property type="term" value="F:choline monooxygenase activity"/>
    <property type="evidence" value="ECO:0007669"/>
    <property type="project" value="UniProtKB-EC"/>
</dbReference>
<dbReference type="Proteomes" id="UP001140453">
    <property type="component" value="Unassembled WGS sequence"/>
</dbReference>
<dbReference type="Gene3D" id="3.90.380.10">
    <property type="entry name" value="Naphthalene 1,2-dioxygenase Alpha Subunit, Chain A, domain 1"/>
    <property type="match status" value="2"/>
</dbReference>
<feature type="compositionally biased region" description="Basic and acidic residues" evidence="7">
    <location>
        <begin position="622"/>
        <end position="643"/>
    </location>
</feature>
<dbReference type="GO" id="GO:0051537">
    <property type="term" value="F:2 iron, 2 sulfur cluster binding"/>
    <property type="evidence" value="ECO:0007669"/>
    <property type="project" value="InterPro"/>
</dbReference>
<comment type="function">
    <text evidence="1">Catalyzes the first step of the osmoprotectant glycine betaine synthesis.</text>
</comment>
<comment type="catalytic activity">
    <reaction evidence="6">
        <text>choline + 2 reduced [2Fe-2S]-[ferredoxin] + O2 + 2 H(+) = betaine aldehyde hydrate + 2 oxidized [2Fe-2S]-[ferredoxin] + H2O</text>
        <dbReference type="Rhea" id="RHEA:17769"/>
        <dbReference type="Rhea" id="RHEA-COMP:10000"/>
        <dbReference type="Rhea" id="RHEA-COMP:10001"/>
        <dbReference type="ChEBI" id="CHEBI:15354"/>
        <dbReference type="ChEBI" id="CHEBI:15377"/>
        <dbReference type="ChEBI" id="CHEBI:15378"/>
        <dbReference type="ChEBI" id="CHEBI:15379"/>
        <dbReference type="ChEBI" id="CHEBI:15870"/>
        <dbReference type="ChEBI" id="CHEBI:33737"/>
        <dbReference type="ChEBI" id="CHEBI:33738"/>
        <dbReference type="EC" id="1.14.15.7"/>
    </reaction>
</comment>
<dbReference type="EC" id="1.14.15.7" evidence="4"/>
<accession>A0A9W8YJG2</accession>
<dbReference type="SUPFAM" id="SSF54001">
    <property type="entry name" value="Cysteine proteinases"/>
    <property type="match status" value="1"/>
</dbReference>
<evidence type="ECO:0000313" key="10">
    <source>
        <dbReference type="Proteomes" id="UP001140453"/>
    </source>
</evidence>
<dbReference type="InterPro" id="IPR001663">
    <property type="entry name" value="Rng_hydr_dOase-A"/>
</dbReference>
<feature type="compositionally biased region" description="Acidic residues" evidence="7">
    <location>
        <begin position="668"/>
        <end position="682"/>
    </location>
</feature>
<dbReference type="SUPFAM" id="SSF50022">
    <property type="entry name" value="ISP domain"/>
    <property type="match status" value="1"/>
</dbReference>
<comment type="pathway">
    <text evidence="2">Amine and polyamine biosynthesis; betaine biosynthesis via choline pathway; betaine aldehyde from choline (monooxygenase route): step 1/1.</text>
</comment>
<dbReference type="GO" id="GO:0016579">
    <property type="term" value="P:protein deubiquitination"/>
    <property type="evidence" value="ECO:0007669"/>
    <property type="project" value="InterPro"/>
</dbReference>
<dbReference type="InterPro" id="IPR015879">
    <property type="entry name" value="Ring_hydroxy_dOase_asu_C_dom"/>
</dbReference>
<evidence type="ECO:0000256" key="7">
    <source>
        <dbReference type="SAM" id="MobiDB-lite"/>
    </source>
</evidence>
<keyword evidence="10" id="KW-1185">Reference proteome</keyword>
<evidence type="ECO:0000256" key="4">
    <source>
        <dbReference type="ARBA" id="ARBA00012763"/>
    </source>
</evidence>
<protein>
    <recommendedName>
        <fullName evidence="5">Choline monooxygenase, chloroplastic</fullName>
        <ecNumber evidence="4">1.14.15.7</ecNumber>
    </recommendedName>
</protein>
<dbReference type="PANTHER" id="PTHR43756">
    <property type="entry name" value="CHOLINE MONOOXYGENASE, CHLOROPLASTIC"/>
    <property type="match status" value="1"/>
</dbReference>
<dbReference type="Pfam" id="PF00848">
    <property type="entry name" value="Ring_hydroxyl_A"/>
    <property type="match status" value="1"/>
</dbReference>
<sequence length="813" mass="92593">MAKTLPASWYCSKPLYELERQAVFMNAWYLLGPVTRFQGQLESQVEYEIAGLRLLVENSEDGYRVSSQLDSQILPHKLTPSGLLFAALSPEAPPFDEYFPGLVALLDRVDFTKLPFKRTLSYEGRLNWKTMVDGYQECLHCQYTHKSFSQLYPPTFYSVSNHGNYSRHIADPAKPDDGLFLYFYPICTLNVYGGGMTCFRVCPTEDPGITRMEFDYYHEEDSDSEAFEQYFNDVAFDFTEDQDLVTLLRIPRLKSNDEWIQETLKADDNLRPFVHSPENPCYRNAALVALMNLSPFMNLLKKVSETPHDHNILLPSLEKLAVELRNPSPGQNRSVTLKRLMEVFWKQLRQPAVQFDTEIKLMDGWGHDGDLTSMDDPSNFIFYLFDRIASCEISQYQLDPISGIGMIDMFKRLFQTNLIARTPFRCQCGNLKRRQRVLRKGYTMEINLQASRRLEQVISQSFWDIIRGPDTPLCSVCGAAASTKHEFYKFAYLPEVLIFSISYVRDSGTGGPGSAWTNVPEARLRYPETLNMSKLRDDLDGRDADQDGLCRLQSIVVAPSQETPMWVRGASRSGVHFKAYVRRDEIAWTLLDDLTQTTSQVDINEIRMDTFRPRLLMYVRVHPPEMRDQEDLSQKDKNTRSNDRNSSTEGVAEIEWPELPEMNMGPFTEDEASEDSSSEIEPLEARATLPEAEPPVAQGGKPTAPALPTSNKPHAEVETHTDKQTQIQSAKTDILSADGPLGPLADDSNFYPPTKYLPPGHLMRIIHAAGSRRERSDKGLRRPLGVTRRSVRDRIALRLAMSSRVAPGAQRYT</sequence>
<gene>
    <name evidence="9" type="ORF">N0V93_009345</name>
</gene>
<reference evidence="9" key="1">
    <citation type="submission" date="2022-10" db="EMBL/GenBank/DDBJ databases">
        <title>Tapping the CABI collections for fungal endophytes: first genome assemblies for Collariella, Neodidymelliopsis, Ascochyta clinopodiicola, Didymella pomorum, Didymosphaeria variabile, Neocosmospora piperis and Neocucurbitaria cava.</title>
        <authorList>
            <person name="Hill R."/>
        </authorList>
    </citation>
    <scope>NUCLEOTIDE SEQUENCE</scope>
    <source>
        <strain evidence="9">IMI 355082</strain>
    </source>
</reference>
<feature type="compositionally biased region" description="Basic and acidic residues" evidence="7">
    <location>
        <begin position="713"/>
        <end position="723"/>
    </location>
</feature>
<evidence type="ECO:0000256" key="2">
    <source>
        <dbReference type="ARBA" id="ARBA00004866"/>
    </source>
</evidence>
<proteinExistence type="inferred from homology"/>
<dbReference type="OrthoDB" id="426882at2759"/>
<comment type="caution">
    <text evidence="9">The sequence shown here is derived from an EMBL/GenBank/DDBJ whole genome shotgun (WGS) entry which is preliminary data.</text>
</comment>
<dbReference type="InterPro" id="IPR036922">
    <property type="entry name" value="Rieske_2Fe-2S_sf"/>
</dbReference>
<name>A0A9W8YJG2_9PEZI</name>
<dbReference type="Pfam" id="PF00443">
    <property type="entry name" value="UCH"/>
    <property type="match status" value="1"/>
</dbReference>
<feature type="region of interest" description="Disordered" evidence="7">
    <location>
        <begin position="622"/>
        <end position="729"/>
    </location>
</feature>
<dbReference type="InterPro" id="IPR028889">
    <property type="entry name" value="USP"/>
</dbReference>
<evidence type="ECO:0000256" key="3">
    <source>
        <dbReference type="ARBA" id="ARBA00010848"/>
    </source>
</evidence>
<evidence type="ECO:0000256" key="5">
    <source>
        <dbReference type="ARBA" id="ARBA00014931"/>
    </source>
</evidence>
<dbReference type="GO" id="GO:0005506">
    <property type="term" value="F:iron ion binding"/>
    <property type="evidence" value="ECO:0007669"/>
    <property type="project" value="InterPro"/>
</dbReference>
<evidence type="ECO:0000259" key="8">
    <source>
        <dbReference type="PROSITE" id="PS50235"/>
    </source>
</evidence>
<feature type="domain" description="USP" evidence="8">
    <location>
        <begin position="268"/>
        <end position="621"/>
    </location>
</feature>
<organism evidence="9 10">
    <name type="scientific">Gnomoniopsis smithogilvyi</name>
    <dbReference type="NCBI Taxonomy" id="1191159"/>
    <lineage>
        <taxon>Eukaryota</taxon>
        <taxon>Fungi</taxon>
        <taxon>Dikarya</taxon>
        <taxon>Ascomycota</taxon>
        <taxon>Pezizomycotina</taxon>
        <taxon>Sordariomycetes</taxon>
        <taxon>Sordariomycetidae</taxon>
        <taxon>Diaporthales</taxon>
        <taxon>Gnomoniaceae</taxon>
        <taxon>Gnomoniopsis</taxon>
    </lineage>
</organism>